<dbReference type="EMBL" id="NSLJ01000007">
    <property type="protein sequence ID" value="PDP44388.1"/>
    <property type="molecule type" value="Genomic_DNA"/>
</dbReference>
<dbReference type="EMBL" id="FMMM01000067">
    <property type="protein sequence ID" value="SCQ22760.1"/>
    <property type="molecule type" value="Genomic_DNA"/>
</dbReference>
<name>A0A1D3UNN3_TANFO</name>
<organism evidence="3 4">
    <name type="scientific">Tannerella forsythia</name>
    <name type="common">Bacteroides forsythus</name>
    <dbReference type="NCBI Taxonomy" id="28112"/>
    <lineage>
        <taxon>Bacteria</taxon>
        <taxon>Pseudomonadati</taxon>
        <taxon>Bacteroidota</taxon>
        <taxon>Bacteroidia</taxon>
        <taxon>Bacteroidales</taxon>
        <taxon>Tannerellaceae</taxon>
        <taxon>Tannerella</taxon>
    </lineage>
</organism>
<evidence type="ECO:0000313" key="5">
    <source>
        <dbReference type="Proteomes" id="UP000219259"/>
    </source>
</evidence>
<feature type="compositionally biased region" description="Low complexity" evidence="1">
    <location>
        <begin position="216"/>
        <end position="243"/>
    </location>
</feature>
<evidence type="ECO:0000256" key="1">
    <source>
        <dbReference type="SAM" id="MobiDB-lite"/>
    </source>
</evidence>
<feature type="region of interest" description="Disordered" evidence="1">
    <location>
        <begin position="172"/>
        <end position="375"/>
    </location>
</feature>
<feature type="compositionally biased region" description="Basic and acidic residues" evidence="1">
    <location>
        <begin position="283"/>
        <end position="296"/>
    </location>
</feature>
<gene>
    <name evidence="2" type="ORF">CLI86_03875</name>
    <name evidence="3" type="ORF">TFUB20_01821</name>
</gene>
<evidence type="ECO:0000313" key="4">
    <source>
        <dbReference type="Proteomes" id="UP000182057"/>
    </source>
</evidence>
<protein>
    <submittedName>
        <fullName evidence="3">Uncharacterized protein</fullName>
    </submittedName>
</protein>
<feature type="compositionally biased region" description="Low complexity" evidence="1">
    <location>
        <begin position="254"/>
        <end position="270"/>
    </location>
</feature>
<evidence type="ECO:0000313" key="3">
    <source>
        <dbReference type="EMBL" id="SCQ22760.1"/>
    </source>
</evidence>
<dbReference type="OMA" id="ARYNACA"/>
<reference evidence="3 4" key="1">
    <citation type="submission" date="2016-09" db="EMBL/GenBank/DDBJ databases">
        <authorList>
            <person name="Capua I."/>
            <person name="De Benedictis P."/>
            <person name="Joannis T."/>
            <person name="Lombin L.H."/>
            <person name="Cattoli G."/>
        </authorList>
    </citation>
    <scope>NUCLEOTIDE SEQUENCE [LARGE SCALE GENOMIC DNA]</scope>
    <source>
        <strain evidence="3 4">UB20</strain>
    </source>
</reference>
<proteinExistence type="predicted"/>
<dbReference type="Proteomes" id="UP000182057">
    <property type="component" value="Unassembled WGS sequence"/>
</dbReference>
<feature type="compositionally biased region" description="Basic and acidic residues" evidence="1">
    <location>
        <begin position="172"/>
        <end position="189"/>
    </location>
</feature>
<feature type="compositionally biased region" description="Low complexity" evidence="1">
    <location>
        <begin position="330"/>
        <end position="346"/>
    </location>
</feature>
<feature type="compositionally biased region" description="Basic and acidic residues" evidence="1">
    <location>
        <begin position="204"/>
        <end position="215"/>
    </location>
</feature>
<dbReference type="Proteomes" id="UP000219259">
    <property type="component" value="Unassembled WGS sequence"/>
</dbReference>
<reference evidence="2 5" key="2">
    <citation type="submission" date="2017-09" db="EMBL/GenBank/DDBJ databases">
        <title>Phase variable restriction modification systems are present in the genome sequences of periodontal pathogens Prevotella intermedia, Tannerella forsythia and Porphyromonas gingivalis.</title>
        <authorList>
            <person name="Haigh R.D."/>
            <person name="Crawford L."/>
            <person name="Ralph J."/>
            <person name="Wanford J."/>
            <person name="Vartoukian S.R."/>
            <person name="Hijazib K."/>
            <person name="Wade W."/>
            <person name="Oggioni M.R."/>
        </authorList>
    </citation>
    <scope>NUCLEOTIDE SEQUENCE [LARGE SCALE GENOMIC DNA]</scope>
    <source>
        <strain evidence="2 5">WW11663</strain>
    </source>
</reference>
<dbReference type="AlphaFoldDB" id="A0A1D3UNN3"/>
<feature type="compositionally biased region" description="Low complexity" evidence="1">
    <location>
        <begin position="190"/>
        <end position="200"/>
    </location>
</feature>
<sequence>MNYFKRQNVMKKLIIMVGLGWMIGLLNVHTADAQHVTTIIHVNVDRQPAWGPVGYDYVEYYYIPELNIYFDVENELFYYRYGRGWIESPYLPARYARYDFYSLYKVVLNDVIDPWRYNRHHRRRYARYRYNYAQIPIFYVDDYRYEYARYNACAWVEPRYMENRSYYENVELRSNRSTESRVSSGERRGGASSRSESSRISSHRNSDTERYEERSSSGSNRSMRSSREISSGSDRGRSSGVSSEGRRRFEDDFSTNTRSRSERSSATNSSRSDRSAEGSTGNDRSRSSEASSENRRNRSGNDVSSSTRSSSSRSSSDSSLDSRKGRSGDDSSSSMRSSRSESSVSSRSDEGSRSRSSESRSSENRSERSGSGGRR</sequence>
<accession>A0A1D3UNN3</accession>
<evidence type="ECO:0000313" key="2">
    <source>
        <dbReference type="EMBL" id="PDP44388.1"/>
    </source>
</evidence>
<feature type="compositionally biased region" description="Low complexity" evidence="1">
    <location>
        <begin position="300"/>
        <end position="319"/>
    </location>
</feature>
<feature type="compositionally biased region" description="Basic and acidic residues" evidence="1">
    <location>
        <begin position="320"/>
        <end position="329"/>
    </location>
</feature>
<feature type="compositionally biased region" description="Basic and acidic residues" evidence="1">
    <location>
        <begin position="347"/>
        <end position="368"/>
    </location>
</feature>